<dbReference type="AlphaFoldDB" id="A0A6J4PFT5"/>
<dbReference type="EMBL" id="CADCUZ010000069">
    <property type="protein sequence ID" value="CAA9415076.1"/>
    <property type="molecule type" value="Genomic_DNA"/>
</dbReference>
<evidence type="ECO:0000259" key="6">
    <source>
        <dbReference type="PROSITE" id="PS50106"/>
    </source>
</evidence>
<dbReference type="GO" id="GO:0007165">
    <property type="term" value="P:signal transduction"/>
    <property type="evidence" value="ECO:0007669"/>
    <property type="project" value="TreeGrafter"/>
</dbReference>
<dbReference type="GO" id="GO:0006508">
    <property type="term" value="P:proteolysis"/>
    <property type="evidence" value="ECO:0007669"/>
    <property type="project" value="UniProtKB-KW"/>
</dbReference>
<dbReference type="NCBIfam" id="TIGR00225">
    <property type="entry name" value="prc"/>
    <property type="match status" value="1"/>
</dbReference>
<keyword evidence="2 5" id="KW-0645">Protease</keyword>
<dbReference type="SUPFAM" id="SSF50156">
    <property type="entry name" value="PDZ domain-like"/>
    <property type="match status" value="1"/>
</dbReference>
<dbReference type="Gene3D" id="2.30.42.10">
    <property type="match status" value="1"/>
</dbReference>
<name>A0A6J4PFT5_9ACTN</name>
<dbReference type="CDD" id="cd07560">
    <property type="entry name" value="Peptidase_S41_CPP"/>
    <property type="match status" value="1"/>
</dbReference>
<sequence>MRLLVFVGLLVATAAGAFYVGRSQSPAALQERDRESLELYAEALDVIRDEYVDQGAIDPEKQTHGAIEGMLDTLGDEGHTRFLTPQEREQNQEGLSGTYVGIGVQLEPREDDVVITAPIEGSPAERAGVEPGDVVVGVDGESVRDEDISGIVSKVKGPEGTKVKLTVSRNGNERVFQLRRAEIDSPVVTWARIPGTDVAHVLLSAFSDDAAEELRATFEEAKGAGARRFVLDLRDNPGGRLDQAVEVAGFFLEPGSVAYIRKDASGGREEIEVEGEPGLTEAPLVVLVNDGSASSSEIVSGALRDNDRAAVVGQTTFGTGTVLSEFELDDGSSVLLGVAEWLTPDGDFIRETGIEPDVKVGQGKGDEALSPADGWEISRQQAFERDAQLRAAFEELPGR</sequence>
<evidence type="ECO:0000256" key="2">
    <source>
        <dbReference type="ARBA" id="ARBA00022670"/>
    </source>
</evidence>
<comment type="similarity">
    <text evidence="1 5">Belongs to the peptidase S41A family.</text>
</comment>
<dbReference type="FunFam" id="2.30.42.10:FF:000063">
    <property type="entry name" value="Peptidase, S41 family"/>
    <property type="match status" value="1"/>
</dbReference>
<accession>A0A6J4PFT5</accession>
<dbReference type="InterPro" id="IPR001478">
    <property type="entry name" value="PDZ"/>
</dbReference>
<evidence type="ECO:0000256" key="5">
    <source>
        <dbReference type="RuleBase" id="RU004404"/>
    </source>
</evidence>
<dbReference type="Pfam" id="PF17820">
    <property type="entry name" value="PDZ_6"/>
    <property type="match status" value="1"/>
</dbReference>
<dbReference type="InterPro" id="IPR029045">
    <property type="entry name" value="ClpP/crotonase-like_dom_sf"/>
</dbReference>
<dbReference type="GO" id="GO:0004175">
    <property type="term" value="F:endopeptidase activity"/>
    <property type="evidence" value="ECO:0007669"/>
    <property type="project" value="TreeGrafter"/>
</dbReference>
<dbReference type="InterPro" id="IPR004447">
    <property type="entry name" value="Peptidase_S41A"/>
</dbReference>
<dbReference type="Gene3D" id="3.90.226.10">
    <property type="entry name" value="2-enoyl-CoA Hydratase, Chain A, domain 1"/>
    <property type="match status" value="1"/>
</dbReference>
<dbReference type="Gene3D" id="3.30.750.44">
    <property type="match status" value="1"/>
</dbReference>
<dbReference type="PANTHER" id="PTHR32060">
    <property type="entry name" value="TAIL-SPECIFIC PROTEASE"/>
    <property type="match status" value="1"/>
</dbReference>
<dbReference type="SMART" id="SM00245">
    <property type="entry name" value="TSPc"/>
    <property type="match status" value="1"/>
</dbReference>
<proteinExistence type="inferred from homology"/>
<evidence type="ECO:0000256" key="3">
    <source>
        <dbReference type="ARBA" id="ARBA00022801"/>
    </source>
</evidence>
<protein>
    <submittedName>
        <fullName evidence="7">Probable carboxy-terminal processing proteinase ctpA</fullName>
    </submittedName>
</protein>
<evidence type="ECO:0000256" key="4">
    <source>
        <dbReference type="ARBA" id="ARBA00022825"/>
    </source>
</evidence>
<dbReference type="PROSITE" id="PS50106">
    <property type="entry name" value="PDZ"/>
    <property type="match status" value="1"/>
</dbReference>
<dbReference type="GO" id="GO:0008236">
    <property type="term" value="F:serine-type peptidase activity"/>
    <property type="evidence" value="ECO:0007669"/>
    <property type="project" value="UniProtKB-KW"/>
</dbReference>
<dbReference type="SMART" id="SM00228">
    <property type="entry name" value="PDZ"/>
    <property type="match status" value="1"/>
</dbReference>
<dbReference type="InterPro" id="IPR041489">
    <property type="entry name" value="PDZ_6"/>
</dbReference>
<organism evidence="7">
    <name type="scientific">uncultured Rubrobacteraceae bacterium</name>
    <dbReference type="NCBI Taxonomy" id="349277"/>
    <lineage>
        <taxon>Bacteria</taxon>
        <taxon>Bacillati</taxon>
        <taxon>Actinomycetota</taxon>
        <taxon>Rubrobacteria</taxon>
        <taxon>Rubrobacterales</taxon>
        <taxon>Rubrobacteraceae</taxon>
        <taxon>environmental samples</taxon>
    </lineage>
</organism>
<evidence type="ECO:0000256" key="1">
    <source>
        <dbReference type="ARBA" id="ARBA00009179"/>
    </source>
</evidence>
<dbReference type="InterPro" id="IPR005151">
    <property type="entry name" value="Tail-specific_protease"/>
</dbReference>
<feature type="domain" description="PDZ" evidence="6">
    <location>
        <begin position="96"/>
        <end position="156"/>
    </location>
</feature>
<dbReference type="InterPro" id="IPR036034">
    <property type="entry name" value="PDZ_sf"/>
</dbReference>
<keyword evidence="3 5" id="KW-0378">Hydrolase</keyword>
<dbReference type="GO" id="GO:0030288">
    <property type="term" value="C:outer membrane-bounded periplasmic space"/>
    <property type="evidence" value="ECO:0007669"/>
    <property type="project" value="TreeGrafter"/>
</dbReference>
<dbReference type="SUPFAM" id="SSF52096">
    <property type="entry name" value="ClpP/crotonase"/>
    <property type="match status" value="1"/>
</dbReference>
<reference evidence="7" key="1">
    <citation type="submission" date="2020-02" db="EMBL/GenBank/DDBJ databases">
        <authorList>
            <person name="Meier V. D."/>
        </authorList>
    </citation>
    <scope>NUCLEOTIDE SEQUENCE</scope>
    <source>
        <strain evidence="7">AVDCRST_MAG55</strain>
    </source>
</reference>
<dbReference type="PANTHER" id="PTHR32060:SF30">
    <property type="entry name" value="CARBOXY-TERMINAL PROCESSING PROTEASE CTPA"/>
    <property type="match status" value="1"/>
</dbReference>
<dbReference type="CDD" id="cd06782">
    <property type="entry name" value="cpPDZ_CPP-like"/>
    <property type="match status" value="1"/>
</dbReference>
<gene>
    <name evidence="7" type="ORF">AVDCRST_MAG55-1609</name>
</gene>
<evidence type="ECO:0000313" key="7">
    <source>
        <dbReference type="EMBL" id="CAA9415076.1"/>
    </source>
</evidence>
<dbReference type="Pfam" id="PF03572">
    <property type="entry name" value="Peptidase_S41"/>
    <property type="match status" value="1"/>
</dbReference>
<keyword evidence="4 5" id="KW-0720">Serine protease</keyword>